<proteinExistence type="predicted"/>
<name>A0A7X1NAU5_9BURK</name>
<evidence type="ECO:0000313" key="2">
    <source>
        <dbReference type="Proteomes" id="UP000484381"/>
    </source>
</evidence>
<protein>
    <submittedName>
        <fullName evidence="1">Uncharacterized protein</fullName>
    </submittedName>
</protein>
<reference evidence="1 2" key="1">
    <citation type="submission" date="2019-10" db="EMBL/GenBank/DDBJ databases">
        <title>Paraburkholderia sp. isolated from nodules of Mimosa pudica from Brazilian Atlantic Forest soils.</title>
        <authorList>
            <person name="Paulitsch F."/>
            <person name="Hungria M."/>
            <person name="Dall'Agnol R."/>
        </authorList>
    </citation>
    <scope>NUCLEOTIDE SEQUENCE [LARGE SCALE GENOMIC DNA]</scope>
    <source>
        <strain evidence="1 2">CNPSo 3157</strain>
    </source>
</reference>
<comment type="caution">
    <text evidence="1">The sequence shown here is derived from an EMBL/GenBank/DDBJ whole genome shotgun (WGS) entry which is preliminary data.</text>
</comment>
<gene>
    <name evidence="1" type="ORF">GCT13_14610</name>
</gene>
<dbReference type="EMBL" id="WHNP01000011">
    <property type="protein sequence ID" value="MPW18128.1"/>
    <property type="molecule type" value="Genomic_DNA"/>
</dbReference>
<dbReference type="RefSeq" id="WP_193727666.1">
    <property type="nucleotide sequence ID" value="NZ_WHNP01000011.1"/>
</dbReference>
<organism evidence="1 2">
    <name type="scientific">Paraburkholderia franconis</name>
    <dbReference type="NCBI Taxonomy" id="2654983"/>
    <lineage>
        <taxon>Bacteria</taxon>
        <taxon>Pseudomonadati</taxon>
        <taxon>Pseudomonadota</taxon>
        <taxon>Betaproteobacteria</taxon>
        <taxon>Burkholderiales</taxon>
        <taxon>Burkholderiaceae</taxon>
        <taxon>Paraburkholderia</taxon>
    </lineage>
</organism>
<accession>A0A7X1NAU5</accession>
<dbReference type="AlphaFoldDB" id="A0A7X1NAU5"/>
<sequence>MPGNLRDPHSTRQTSDRIRAAKIALIRCASDRAGMEVVDLHGYLYRADDAGVLSSFDPLGVDSHAQDIFDAMRFIVAGRFLTRRIVSPTGVSIPAVIGRGRLWRKAVVDFAASHASSRMAPIS</sequence>
<keyword evidence="2" id="KW-1185">Reference proteome</keyword>
<evidence type="ECO:0000313" key="1">
    <source>
        <dbReference type="EMBL" id="MPW18128.1"/>
    </source>
</evidence>
<dbReference type="Proteomes" id="UP000484381">
    <property type="component" value="Unassembled WGS sequence"/>
</dbReference>